<organism evidence="16">
    <name type="scientific">Eucalyptus grandis</name>
    <name type="common">Flooded gum</name>
    <dbReference type="NCBI Taxonomy" id="71139"/>
    <lineage>
        <taxon>Eukaryota</taxon>
        <taxon>Viridiplantae</taxon>
        <taxon>Streptophyta</taxon>
        <taxon>Embryophyta</taxon>
        <taxon>Tracheophyta</taxon>
        <taxon>Spermatophyta</taxon>
        <taxon>Magnoliopsida</taxon>
        <taxon>eudicotyledons</taxon>
        <taxon>Gunneridae</taxon>
        <taxon>Pentapetalae</taxon>
        <taxon>rosids</taxon>
        <taxon>malvids</taxon>
        <taxon>Myrtales</taxon>
        <taxon>Myrtaceae</taxon>
        <taxon>Myrtoideae</taxon>
        <taxon>Eucalypteae</taxon>
        <taxon>Eucalyptus</taxon>
    </lineage>
</organism>
<dbReference type="Pfam" id="PF13855">
    <property type="entry name" value="LRR_8"/>
    <property type="match status" value="1"/>
</dbReference>
<dbReference type="InParanoid" id="A0A058ZZG5"/>
<keyword evidence="10" id="KW-0675">Receptor</keyword>
<dbReference type="InterPro" id="IPR001611">
    <property type="entry name" value="Leu-rich_rpt"/>
</dbReference>
<comment type="subcellular location">
    <subcellularLocation>
        <location evidence="1">Cell membrane</location>
        <topology evidence="1">Single-pass type I membrane protein</topology>
    </subcellularLocation>
</comment>
<evidence type="ECO:0000259" key="14">
    <source>
        <dbReference type="Pfam" id="PF08263"/>
    </source>
</evidence>
<keyword evidence="9 12" id="KW-0472">Membrane</keyword>
<accession>A0A058ZZG5</accession>
<dbReference type="EMBL" id="KK198763">
    <property type="protein sequence ID" value="KCW46826.1"/>
    <property type="molecule type" value="Genomic_DNA"/>
</dbReference>
<dbReference type="Pfam" id="PF23598">
    <property type="entry name" value="LRR_14"/>
    <property type="match status" value="2"/>
</dbReference>
<dbReference type="FunFam" id="3.80.10.10:FF:000041">
    <property type="entry name" value="LRR receptor-like serine/threonine-protein kinase ERECTA"/>
    <property type="match status" value="1"/>
</dbReference>
<evidence type="ECO:0000313" key="16">
    <source>
        <dbReference type="EMBL" id="KCW46826.1"/>
    </source>
</evidence>
<dbReference type="FunFam" id="3.80.10.10:FF:000213">
    <property type="entry name" value="Tyrosine-sulfated glycopeptide receptor 1"/>
    <property type="match status" value="1"/>
</dbReference>
<evidence type="ECO:0000256" key="7">
    <source>
        <dbReference type="ARBA" id="ARBA00022737"/>
    </source>
</evidence>
<sequence>MACCLCFYMFIYLLFLYLWSHPIGAHNLSRSVKPLCLEDEMSALLQFKERYEIANVSDDPLSRPKTLSWKNNLDCCSWDGIKCNENTGHVIVLDLGSSFLYGSIDNNSTLFQLAHLERLNLSFNHFNYSQIPSRVGDLPRLTHLDVSFSVFSGQVPSEIFKLRRLVYLNLCCNLDPHASTLLLEMKPPGLRRLAQNLTSLEVLQLGAVNTSSKVPTNLVNLSSLRELNMDVCSLHGVFPSAIFNLPKLRLLGVADNEALTGRLPDFNSSSPLKKLRMLGTSFFGELPASIGNLRSLQILDLDSETCNLTGSLPASIGNLPSLSYLDIGGCKFSGSIPASFANLSNLKNLDVSMNPFTPQSISSFSWLWKNKKLARLNLEQINLYGEIPPSIGNLSQLATLSFADNQLTGTIVSQLMNLTQLTDLYLQSNQLSGSIPSWLMNMTGLVVLDLVENKFHGEIPSSISQLQNLQVLALAKNNFSGTVDLDNFLKLKQLGVLHLSSNRLSCRKSSMNVIPPQLQVLGLASCNLSEFPAFLQNQEDMNWLDLSDNNIRGVPFWVWKGTFKYMQYLNLSRNLLTGLDRYYPINPLLMYTIDLSHNLLKGPPPEAPPSILSYIVSNNSLTGALPPWICNLSSAITLDLSSNNLTGVLPVCLGNISKSLMILNLKGNNFHGSIPELLVTGTDLTMLDLSDNQLQGKLPRSLANCKMLEFINFANNHIVDTFPSWLGSLSKLHVLILRANKLHGVIERPKSSPTFFKLRILDLSNNAFTGKLPIEFFQSWNAMKSKTGKFTYMHRNLRPRRYLSFTYYGYYDFSMTVYYKGLKLYYPKISEVFAVIDLSNNLFKGEIPGAIGDLKGLQGLNLSFNFFNGHIPTLLGNLTALESLDLSWNNFSGEIPQKLIELGFLSFLNMSYNNLTGSVPRGKQFDTFSDDSFKGNPGLCGEFISKKCQDSRHASGQPSAHQEEDLGLPIELNWKIILTGYGSGLVIGVVVANVFISWKHD</sequence>
<dbReference type="InterPro" id="IPR032675">
    <property type="entry name" value="LRR_dom_sf"/>
</dbReference>
<evidence type="ECO:0000256" key="9">
    <source>
        <dbReference type="ARBA" id="ARBA00023136"/>
    </source>
</evidence>
<evidence type="ECO:0000256" key="8">
    <source>
        <dbReference type="ARBA" id="ARBA00022989"/>
    </source>
</evidence>
<keyword evidence="8 12" id="KW-1133">Transmembrane helix</keyword>
<dbReference type="eggNOG" id="KOG0619">
    <property type="taxonomic scope" value="Eukaryota"/>
</dbReference>
<dbReference type="FunCoup" id="A0A058ZZG5">
    <property type="interactions" value="602"/>
</dbReference>
<dbReference type="InterPro" id="IPR013210">
    <property type="entry name" value="LRR_N_plant-typ"/>
</dbReference>
<dbReference type="InterPro" id="IPR046956">
    <property type="entry name" value="RLP23-like"/>
</dbReference>
<keyword evidence="7" id="KW-0677">Repeat</keyword>
<dbReference type="SMART" id="SM00369">
    <property type="entry name" value="LRR_TYP"/>
    <property type="match status" value="9"/>
</dbReference>
<dbReference type="InterPro" id="IPR003591">
    <property type="entry name" value="Leu-rich_rpt_typical-subtyp"/>
</dbReference>
<comment type="similarity">
    <text evidence="2">Belongs to the RLP family.</text>
</comment>
<evidence type="ECO:0000256" key="1">
    <source>
        <dbReference type="ARBA" id="ARBA00004251"/>
    </source>
</evidence>
<dbReference type="SUPFAM" id="SSF52058">
    <property type="entry name" value="L domain-like"/>
    <property type="match status" value="2"/>
</dbReference>
<dbReference type="SUPFAM" id="SSF52047">
    <property type="entry name" value="RNI-like"/>
    <property type="match status" value="1"/>
</dbReference>
<evidence type="ECO:0000256" key="12">
    <source>
        <dbReference type="SAM" id="Phobius"/>
    </source>
</evidence>
<dbReference type="OMA" id="FLVMANS"/>
<dbReference type="FunFam" id="3.80.10.10:FF:000095">
    <property type="entry name" value="LRR receptor-like serine/threonine-protein kinase GSO1"/>
    <property type="match status" value="1"/>
</dbReference>
<dbReference type="AlphaFoldDB" id="A0A058ZZG5"/>
<evidence type="ECO:0000256" key="5">
    <source>
        <dbReference type="ARBA" id="ARBA00022692"/>
    </source>
</evidence>
<evidence type="ECO:0000256" key="3">
    <source>
        <dbReference type="ARBA" id="ARBA00022475"/>
    </source>
</evidence>
<reference evidence="16" key="1">
    <citation type="submission" date="2013-07" db="EMBL/GenBank/DDBJ databases">
        <title>The genome of Eucalyptus grandis.</title>
        <authorList>
            <person name="Schmutz J."/>
            <person name="Hayes R."/>
            <person name="Myburg A."/>
            <person name="Tuskan G."/>
            <person name="Grattapaglia D."/>
            <person name="Rokhsar D.S."/>
        </authorList>
    </citation>
    <scope>NUCLEOTIDE SEQUENCE</scope>
    <source>
        <tissue evidence="16">Leaf extractions</tissue>
    </source>
</reference>
<proteinExistence type="inferred from homology"/>
<dbReference type="InterPro" id="IPR055414">
    <property type="entry name" value="LRR_R13L4/SHOC2-like"/>
</dbReference>
<evidence type="ECO:0000256" key="11">
    <source>
        <dbReference type="ARBA" id="ARBA00023180"/>
    </source>
</evidence>
<dbReference type="Pfam" id="PF08263">
    <property type="entry name" value="LRRNT_2"/>
    <property type="match status" value="1"/>
</dbReference>
<evidence type="ECO:0000256" key="10">
    <source>
        <dbReference type="ARBA" id="ARBA00023170"/>
    </source>
</evidence>
<gene>
    <name evidence="16" type="ORF">EUGRSUZ_K00636</name>
</gene>
<feature type="domain" description="Disease resistance R13L4/SHOC-2-like LRR" evidence="15">
    <location>
        <begin position="92"/>
        <end position="277"/>
    </location>
</feature>
<dbReference type="Gene3D" id="3.80.10.10">
    <property type="entry name" value="Ribonuclease Inhibitor"/>
    <property type="match status" value="4"/>
</dbReference>
<keyword evidence="5 12" id="KW-0812">Transmembrane</keyword>
<feature type="domain" description="Disease resistance R13L4/SHOC-2-like LRR" evidence="15">
    <location>
        <begin position="367"/>
        <end position="537"/>
    </location>
</feature>
<evidence type="ECO:0000256" key="6">
    <source>
        <dbReference type="ARBA" id="ARBA00022729"/>
    </source>
</evidence>
<feature type="chain" id="PRO_5001566899" evidence="13">
    <location>
        <begin position="26"/>
        <end position="1001"/>
    </location>
</feature>
<evidence type="ECO:0000256" key="4">
    <source>
        <dbReference type="ARBA" id="ARBA00022614"/>
    </source>
</evidence>
<dbReference type="PANTHER" id="PTHR48061:SF12">
    <property type="entry name" value="DISEASE RESISTANCE LIKE PROTEIN"/>
    <property type="match status" value="1"/>
</dbReference>
<feature type="non-terminal residue" evidence="16">
    <location>
        <position position="1001"/>
    </location>
</feature>
<keyword evidence="11" id="KW-0325">Glycoprotein</keyword>
<evidence type="ECO:0000256" key="2">
    <source>
        <dbReference type="ARBA" id="ARBA00009592"/>
    </source>
</evidence>
<dbReference type="PANTHER" id="PTHR48061">
    <property type="entry name" value="LEUCINE-RICH REPEAT RECEPTOR PROTEIN KINASE EMS1-LIKE-RELATED"/>
    <property type="match status" value="1"/>
</dbReference>
<dbReference type="Gramene" id="KCW46826">
    <property type="protein sequence ID" value="KCW46826"/>
    <property type="gene ID" value="EUGRSUZ_K00636"/>
</dbReference>
<keyword evidence="6 13" id="KW-0732">Signal</keyword>
<dbReference type="Pfam" id="PF00560">
    <property type="entry name" value="LRR_1"/>
    <property type="match status" value="5"/>
</dbReference>
<keyword evidence="4" id="KW-0433">Leucine-rich repeat</keyword>
<feature type="signal peptide" evidence="13">
    <location>
        <begin position="1"/>
        <end position="25"/>
    </location>
</feature>
<evidence type="ECO:0000256" key="13">
    <source>
        <dbReference type="SAM" id="SignalP"/>
    </source>
</evidence>
<protein>
    <submittedName>
        <fullName evidence="16">Uncharacterized protein</fullName>
    </submittedName>
</protein>
<feature type="domain" description="Leucine-rich repeat-containing N-terminal plant-type" evidence="14">
    <location>
        <begin position="38"/>
        <end position="84"/>
    </location>
</feature>
<evidence type="ECO:0000259" key="15">
    <source>
        <dbReference type="Pfam" id="PF23598"/>
    </source>
</evidence>
<keyword evidence="3" id="KW-1003">Cell membrane</keyword>
<dbReference type="GO" id="GO:0005886">
    <property type="term" value="C:plasma membrane"/>
    <property type="evidence" value="ECO:0007669"/>
    <property type="project" value="UniProtKB-SubCell"/>
</dbReference>
<name>A0A058ZZG5_EUCGR</name>
<feature type="transmembrane region" description="Helical" evidence="12">
    <location>
        <begin position="976"/>
        <end position="996"/>
    </location>
</feature>